<reference evidence="2 3" key="1">
    <citation type="journal article" date="2024" name="Commun. Biol.">
        <title>Comparative genomic analysis of thermophilic fungi reveals convergent evolutionary adaptations and gene losses.</title>
        <authorList>
            <person name="Steindorff A.S."/>
            <person name="Aguilar-Pontes M.V."/>
            <person name="Robinson A.J."/>
            <person name="Andreopoulos B."/>
            <person name="LaButti K."/>
            <person name="Kuo A."/>
            <person name="Mondo S."/>
            <person name="Riley R."/>
            <person name="Otillar R."/>
            <person name="Haridas S."/>
            <person name="Lipzen A."/>
            <person name="Grimwood J."/>
            <person name="Schmutz J."/>
            <person name="Clum A."/>
            <person name="Reid I.D."/>
            <person name="Moisan M.C."/>
            <person name="Butler G."/>
            <person name="Nguyen T.T.M."/>
            <person name="Dewar K."/>
            <person name="Conant G."/>
            <person name="Drula E."/>
            <person name="Henrissat B."/>
            <person name="Hansel C."/>
            <person name="Singer S."/>
            <person name="Hutchinson M.I."/>
            <person name="de Vries R.P."/>
            <person name="Natvig D.O."/>
            <person name="Powell A.J."/>
            <person name="Tsang A."/>
            <person name="Grigoriev I.V."/>
        </authorList>
    </citation>
    <scope>NUCLEOTIDE SEQUENCE [LARGE SCALE GENOMIC DNA]</scope>
    <source>
        <strain evidence="2 3">ATCC 24622</strain>
    </source>
</reference>
<feature type="region of interest" description="Disordered" evidence="1">
    <location>
        <begin position="32"/>
        <end position="55"/>
    </location>
</feature>
<gene>
    <name evidence="2" type="ORF">VTK73DRAFT_5838</name>
</gene>
<evidence type="ECO:0000313" key="3">
    <source>
        <dbReference type="Proteomes" id="UP001586593"/>
    </source>
</evidence>
<dbReference type="Proteomes" id="UP001586593">
    <property type="component" value="Unassembled WGS sequence"/>
</dbReference>
<feature type="region of interest" description="Disordered" evidence="1">
    <location>
        <begin position="76"/>
        <end position="103"/>
    </location>
</feature>
<sequence length="174" mass="19747">MYETRRNVSRSRYHTSAAVGCNLRQICNEGKRQDTKTPWPANHQTSKPNRQGRRSPRLMRYFLSFPLLSLPLLSLRTTPSHGDANHGDEKKRRGRRGHQRGSCRVPDELHHLVPLVRLGLVRLVHVQLPEPVAAAAGLHVVQPLKSKSWPGKFHVASIRSRSTPSSPWGYSEML</sequence>
<protein>
    <submittedName>
        <fullName evidence="2">Uncharacterized protein</fullName>
    </submittedName>
</protein>
<evidence type="ECO:0000256" key="1">
    <source>
        <dbReference type="SAM" id="MobiDB-lite"/>
    </source>
</evidence>
<accession>A0ABR3V0M0</accession>
<dbReference type="EMBL" id="JAZHXJ010003271">
    <property type="protein sequence ID" value="KAL1835282.1"/>
    <property type="molecule type" value="Genomic_DNA"/>
</dbReference>
<organism evidence="2 3">
    <name type="scientific">Phialemonium thermophilum</name>
    <dbReference type="NCBI Taxonomy" id="223376"/>
    <lineage>
        <taxon>Eukaryota</taxon>
        <taxon>Fungi</taxon>
        <taxon>Dikarya</taxon>
        <taxon>Ascomycota</taxon>
        <taxon>Pezizomycotina</taxon>
        <taxon>Sordariomycetes</taxon>
        <taxon>Sordariomycetidae</taxon>
        <taxon>Cephalothecales</taxon>
        <taxon>Cephalothecaceae</taxon>
        <taxon>Phialemonium</taxon>
    </lineage>
</organism>
<name>A0ABR3V0M0_9PEZI</name>
<feature type="compositionally biased region" description="Basic residues" evidence="1">
    <location>
        <begin position="92"/>
        <end position="101"/>
    </location>
</feature>
<comment type="caution">
    <text evidence="2">The sequence shown here is derived from an EMBL/GenBank/DDBJ whole genome shotgun (WGS) entry which is preliminary data.</text>
</comment>
<keyword evidence="3" id="KW-1185">Reference proteome</keyword>
<evidence type="ECO:0000313" key="2">
    <source>
        <dbReference type="EMBL" id="KAL1835282.1"/>
    </source>
</evidence>
<proteinExistence type="predicted"/>